<keyword evidence="2 5" id="KW-0479">Metal-binding</keyword>
<keyword evidence="4 5" id="KW-0186">Copper</keyword>
<evidence type="ECO:0000313" key="8">
    <source>
        <dbReference type="Proteomes" id="UP000245474"/>
    </source>
</evidence>
<evidence type="ECO:0000313" key="7">
    <source>
        <dbReference type="EMBL" id="PWG60995.1"/>
    </source>
</evidence>
<dbReference type="AlphaFoldDB" id="A0A2U2MVV8"/>
<comment type="subcellular location">
    <subcellularLocation>
        <location evidence="5">Periplasm</location>
    </subcellularLocation>
</comment>
<dbReference type="Pfam" id="PF00127">
    <property type="entry name" value="Copper-bind"/>
    <property type="match status" value="1"/>
</dbReference>
<dbReference type="Proteomes" id="UP000245474">
    <property type="component" value="Unassembled WGS sequence"/>
</dbReference>
<proteinExistence type="predicted"/>
<dbReference type="InterPro" id="IPR028871">
    <property type="entry name" value="BlueCu_1_BS"/>
</dbReference>
<keyword evidence="8" id="KW-1185">Reference proteome</keyword>
<dbReference type="InterPro" id="IPR000923">
    <property type="entry name" value="BlueCu_1"/>
</dbReference>
<sequence>MEPSGSDWCRKHDPFSIQPFSRRKERAMIHRLVTVAAVLGLLAFAPMPAFAQDDCELTIQAGDNLQYSTDEMTVSEGCGEVTVTLEHTGQLNAQQMGHNWVLVDGDWQDVAQAGMSAGPGNDYVPADDERVVAATAVVGGGESDSVTFDVSELGAGEYSFVCTFPGHSAAMNGTFIVN</sequence>
<dbReference type="InterPro" id="IPR014068">
    <property type="entry name" value="Azurin"/>
</dbReference>
<dbReference type="GO" id="GO:0005507">
    <property type="term" value="F:copper ion binding"/>
    <property type="evidence" value="ECO:0007669"/>
    <property type="project" value="UniProtKB-UniRule"/>
</dbReference>
<evidence type="ECO:0000256" key="5">
    <source>
        <dbReference type="RuleBase" id="RU363017"/>
    </source>
</evidence>
<keyword evidence="5" id="KW-0574">Periplasm</keyword>
<feature type="domain" description="Blue (type 1) copper" evidence="6">
    <location>
        <begin position="54"/>
        <end position="178"/>
    </location>
</feature>
<reference evidence="7 8" key="1">
    <citation type="submission" date="2018-05" db="EMBL/GenBank/DDBJ databases">
        <title>Spiribacter halobius sp. nov., a moderately halophilic bacterium isolated from marine solar saltern.</title>
        <authorList>
            <person name="Zheng W.-S."/>
            <person name="Lu D.-C."/>
            <person name="Du Z.-J."/>
        </authorList>
    </citation>
    <scope>NUCLEOTIDE SEQUENCE [LARGE SCALE GENOMIC DNA]</scope>
    <source>
        <strain evidence="7 8">E85</strain>
    </source>
</reference>
<keyword evidence="1 5" id="KW-0813">Transport</keyword>
<dbReference type="EMBL" id="QFFI01000057">
    <property type="protein sequence ID" value="PWG60995.1"/>
    <property type="molecule type" value="Genomic_DNA"/>
</dbReference>
<dbReference type="PROSITE" id="PS00196">
    <property type="entry name" value="COPPER_BLUE"/>
    <property type="match status" value="1"/>
</dbReference>
<evidence type="ECO:0000259" key="6">
    <source>
        <dbReference type="Pfam" id="PF00127"/>
    </source>
</evidence>
<dbReference type="SUPFAM" id="SSF49503">
    <property type="entry name" value="Cupredoxins"/>
    <property type="match status" value="1"/>
</dbReference>
<accession>A0A2U2MVV8</accession>
<keyword evidence="3 5" id="KW-0249">Electron transport</keyword>
<evidence type="ECO:0000256" key="1">
    <source>
        <dbReference type="ARBA" id="ARBA00022448"/>
    </source>
</evidence>
<evidence type="ECO:0000256" key="3">
    <source>
        <dbReference type="ARBA" id="ARBA00022982"/>
    </source>
</evidence>
<dbReference type="CDD" id="cd13922">
    <property type="entry name" value="Azurin"/>
    <property type="match status" value="1"/>
</dbReference>
<comment type="caution">
    <text evidence="7">The sequence shown here is derived from an EMBL/GenBank/DDBJ whole genome shotgun (WGS) entry which is preliminary data.</text>
</comment>
<dbReference type="Gene3D" id="2.60.40.420">
    <property type="entry name" value="Cupredoxins - blue copper proteins"/>
    <property type="match status" value="1"/>
</dbReference>
<dbReference type="InterPro" id="IPR008972">
    <property type="entry name" value="Cupredoxin"/>
</dbReference>
<protein>
    <recommendedName>
        <fullName evidence="5">Azurin</fullName>
    </recommendedName>
</protein>
<name>A0A2U2MVV8_9GAMM</name>
<dbReference type="InterPro" id="IPR050845">
    <property type="entry name" value="Cu-binding_ET"/>
</dbReference>
<evidence type="ECO:0000256" key="4">
    <source>
        <dbReference type="ARBA" id="ARBA00023008"/>
    </source>
</evidence>
<gene>
    <name evidence="7" type="primary">azu</name>
    <name evidence="7" type="ORF">DEM34_18770</name>
</gene>
<comment type="function">
    <text evidence="5">Transfers electrons from cytochrome c551 to cytochrome oxidase.</text>
</comment>
<dbReference type="GO" id="GO:0042597">
    <property type="term" value="C:periplasmic space"/>
    <property type="evidence" value="ECO:0007669"/>
    <property type="project" value="UniProtKB-SubCell"/>
</dbReference>
<dbReference type="NCBIfam" id="TIGR02695">
    <property type="entry name" value="azurin"/>
    <property type="match status" value="1"/>
</dbReference>
<dbReference type="PANTHER" id="PTHR38439:SF2">
    <property type="entry name" value="OUTER MEMBRANE PROTEIN H.8"/>
    <property type="match status" value="1"/>
</dbReference>
<dbReference type="GO" id="GO:0009055">
    <property type="term" value="F:electron transfer activity"/>
    <property type="evidence" value="ECO:0007669"/>
    <property type="project" value="InterPro"/>
</dbReference>
<dbReference type="PANTHER" id="PTHR38439">
    <property type="entry name" value="AURACYANIN-B"/>
    <property type="match status" value="1"/>
</dbReference>
<organism evidence="7 8">
    <name type="scientific">Sediminicurvatus halobius</name>
    <dbReference type="NCBI Taxonomy" id="2182432"/>
    <lineage>
        <taxon>Bacteria</taxon>
        <taxon>Pseudomonadati</taxon>
        <taxon>Pseudomonadota</taxon>
        <taxon>Gammaproteobacteria</taxon>
        <taxon>Chromatiales</taxon>
        <taxon>Ectothiorhodospiraceae</taxon>
        <taxon>Sediminicurvatus</taxon>
    </lineage>
</organism>
<evidence type="ECO:0000256" key="2">
    <source>
        <dbReference type="ARBA" id="ARBA00022723"/>
    </source>
</evidence>